<dbReference type="PANTHER" id="PTHR32182">
    <property type="entry name" value="DNA REPLICATION AND REPAIR PROTEIN RECF"/>
    <property type="match status" value="1"/>
</dbReference>
<keyword evidence="8 9" id="KW-0238">DNA-binding</keyword>
<dbReference type="SUPFAM" id="SSF52540">
    <property type="entry name" value="P-loop containing nucleoside triphosphate hydrolases"/>
    <property type="match status" value="1"/>
</dbReference>
<comment type="subcellular location">
    <subcellularLocation>
        <location evidence="1 9">Cytoplasm</location>
    </subcellularLocation>
</comment>
<comment type="function">
    <text evidence="9">The RecF protein is involved in DNA metabolism; it is required for DNA replication and normal SOS inducibility. RecF binds preferentially to single-stranded, linear DNA. It also seems to bind ATP.</text>
</comment>
<keyword evidence="5 9" id="KW-0235">DNA replication</keyword>
<evidence type="ECO:0000313" key="11">
    <source>
        <dbReference type="EMBL" id="WQH16485.1"/>
    </source>
</evidence>
<keyword evidence="9" id="KW-0227">DNA damage</keyword>
<dbReference type="InterPro" id="IPR001238">
    <property type="entry name" value="DNA-binding_RecF"/>
</dbReference>
<evidence type="ECO:0000256" key="3">
    <source>
        <dbReference type="ARBA" id="ARBA00020170"/>
    </source>
</evidence>
<dbReference type="Proteomes" id="UP001327459">
    <property type="component" value="Chromosome"/>
</dbReference>
<evidence type="ECO:0000313" key="12">
    <source>
        <dbReference type="Proteomes" id="UP001327459"/>
    </source>
</evidence>
<organism evidence="11 12">
    <name type="scientific">Guyparkeria halophila</name>
    <dbReference type="NCBI Taxonomy" id="47960"/>
    <lineage>
        <taxon>Bacteria</taxon>
        <taxon>Pseudomonadati</taxon>
        <taxon>Pseudomonadota</taxon>
        <taxon>Gammaproteobacteria</taxon>
        <taxon>Chromatiales</taxon>
        <taxon>Thioalkalibacteraceae</taxon>
        <taxon>Guyparkeria</taxon>
    </lineage>
</organism>
<dbReference type="PANTHER" id="PTHR32182:SF0">
    <property type="entry name" value="DNA REPLICATION AND REPAIR PROTEIN RECF"/>
    <property type="match status" value="1"/>
</dbReference>
<feature type="domain" description="RecF/RecN/SMC N-terminal" evidence="10">
    <location>
        <begin position="4"/>
        <end position="335"/>
    </location>
</feature>
<proteinExistence type="inferred from homology"/>
<dbReference type="NCBIfam" id="TIGR00611">
    <property type="entry name" value="recf"/>
    <property type="match status" value="1"/>
</dbReference>
<keyword evidence="12" id="KW-1185">Reference proteome</keyword>
<keyword evidence="9" id="KW-0234">DNA repair</keyword>
<dbReference type="Pfam" id="PF02463">
    <property type="entry name" value="SMC_N"/>
    <property type="match status" value="1"/>
</dbReference>
<dbReference type="InterPro" id="IPR027417">
    <property type="entry name" value="P-loop_NTPase"/>
</dbReference>
<evidence type="ECO:0000256" key="4">
    <source>
        <dbReference type="ARBA" id="ARBA00022490"/>
    </source>
</evidence>
<dbReference type="PROSITE" id="PS00617">
    <property type="entry name" value="RECF_1"/>
    <property type="match status" value="1"/>
</dbReference>
<keyword evidence="4 9" id="KW-0963">Cytoplasm</keyword>
<evidence type="ECO:0000256" key="8">
    <source>
        <dbReference type="ARBA" id="ARBA00023125"/>
    </source>
</evidence>
<evidence type="ECO:0000256" key="1">
    <source>
        <dbReference type="ARBA" id="ARBA00004496"/>
    </source>
</evidence>
<keyword evidence="9" id="KW-0742">SOS response</keyword>
<keyword evidence="7 9" id="KW-0067">ATP-binding</keyword>
<dbReference type="EMBL" id="CP140153">
    <property type="protein sequence ID" value="WQH16485.1"/>
    <property type="molecule type" value="Genomic_DNA"/>
</dbReference>
<evidence type="ECO:0000256" key="5">
    <source>
        <dbReference type="ARBA" id="ARBA00022705"/>
    </source>
</evidence>
<comment type="similarity">
    <text evidence="2 9">Belongs to the RecF family.</text>
</comment>
<sequence length="356" mass="39856">MTRLATLHVERFRNLEPLDLEPAAGINLISGANGAGKTSLLEAIHTLSLGRSFRGNNASELIRHGADDLLLRADVRTQSGHTAHRLALQRDRRSMTLRVDHENVARLSELARLLPVLALHPQSDDLVLGSPDYRRRFLDRVGFYAQPDFHGIHHDFQRALKQRNALLRRGRREPAWDQLYLETARRLEMARRSVLADLNQRITALLAQMLPDSSLALRYLPGYRQDLDLEQALHQGAERERDQQASLFGPHRADLKIALDDHEARQVASRGQIKMLVVLLHLAVLDLWAEVRGEPAVVLFDDLASELDADNRRRVLDYLGASGHQAFVSVIAANAIDDEGDIQARFAVSGGQVTPG</sequence>
<keyword evidence="6 9" id="KW-0547">Nucleotide-binding</keyword>
<evidence type="ECO:0000256" key="9">
    <source>
        <dbReference type="HAMAP-Rule" id="MF_00365"/>
    </source>
</evidence>
<evidence type="ECO:0000256" key="6">
    <source>
        <dbReference type="ARBA" id="ARBA00022741"/>
    </source>
</evidence>
<evidence type="ECO:0000256" key="2">
    <source>
        <dbReference type="ARBA" id="ARBA00008016"/>
    </source>
</evidence>
<evidence type="ECO:0000259" key="10">
    <source>
        <dbReference type="Pfam" id="PF02463"/>
    </source>
</evidence>
<name>A0ABZ0YWB7_9GAMM</name>
<dbReference type="InterPro" id="IPR003395">
    <property type="entry name" value="RecF/RecN/SMC_N"/>
</dbReference>
<dbReference type="HAMAP" id="MF_00365">
    <property type="entry name" value="RecF"/>
    <property type="match status" value="1"/>
</dbReference>
<dbReference type="RefSeq" id="WP_322521476.1">
    <property type="nucleotide sequence ID" value="NZ_CP140153.1"/>
</dbReference>
<feature type="binding site" evidence="9">
    <location>
        <begin position="31"/>
        <end position="38"/>
    </location>
    <ligand>
        <name>ATP</name>
        <dbReference type="ChEBI" id="CHEBI:30616"/>
    </ligand>
</feature>
<accession>A0ABZ0YWB7</accession>
<evidence type="ECO:0000256" key="7">
    <source>
        <dbReference type="ARBA" id="ARBA00022840"/>
    </source>
</evidence>
<dbReference type="Gene3D" id="3.40.50.300">
    <property type="entry name" value="P-loop containing nucleotide triphosphate hydrolases"/>
    <property type="match status" value="1"/>
</dbReference>
<protein>
    <recommendedName>
        <fullName evidence="3 9">DNA replication and repair protein RecF</fullName>
    </recommendedName>
</protein>
<dbReference type="InterPro" id="IPR042174">
    <property type="entry name" value="RecF_2"/>
</dbReference>
<reference evidence="11 12" key="1">
    <citation type="submission" date="2023-11" db="EMBL/GenBank/DDBJ databases">
        <title>MicrobeMod: A computational toolkit for identifying prokaryotic methylation and restriction-modification with nanopore sequencing.</title>
        <authorList>
            <person name="Crits-Christoph A."/>
            <person name="Kang S.C."/>
            <person name="Lee H."/>
            <person name="Ostrov N."/>
        </authorList>
    </citation>
    <scope>NUCLEOTIDE SEQUENCE [LARGE SCALE GENOMIC DNA]</scope>
    <source>
        <strain evidence="11 12">ATCC 49870</strain>
    </source>
</reference>
<gene>
    <name evidence="9 11" type="primary">recF</name>
    <name evidence="11" type="ORF">SR882_00900</name>
</gene>
<dbReference type="InterPro" id="IPR018078">
    <property type="entry name" value="DNA-binding_RecF_CS"/>
</dbReference>
<dbReference type="Gene3D" id="1.20.1050.90">
    <property type="entry name" value="RecF/RecN/SMC, N-terminal domain"/>
    <property type="match status" value="1"/>
</dbReference>